<proteinExistence type="predicted"/>
<feature type="transmembrane region" description="Helical" evidence="1">
    <location>
        <begin position="52"/>
        <end position="70"/>
    </location>
</feature>
<dbReference type="Proteomes" id="UP000182764">
    <property type="component" value="Unassembled WGS sequence"/>
</dbReference>
<evidence type="ECO:0000313" key="3">
    <source>
        <dbReference type="Proteomes" id="UP000182764"/>
    </source>
</evidence>
<reference evidence="2 3" key="1">
    <citation type="submission" date="2016-10" db="EMBL/GenBank/DDBJ databases">
        <authorList>
            <person name="de Groot N.N."/>
        </authorList>
    </citation>
    <scope>NUCLEOTIDE SEQUENCE [LARGE SCALE GENOMIC DNA]</scope>
    <source>
        <strain evidence="2 3">VTM1R29</strain>
    </source>
</reference>
<dbReference type="RefSeq" id="WP_074596915.1">
    <property type="nucleotide sequence ID" value="NZ_FNUH01000014.1"/>
</dbReference>
<dbReference type="Pfam" id="PF12666">
    <property type="entry name" value="PrgI"/>
    <property type="match status" value="1"/>
</dbReference>
<dbReference type="InterPro" id="IPR024414">
    <property type="entry name" value="Uncharacterised_PrgI"/>
</dbReference>
<organism evidence="2 3">
    <name type="scientific">Streptococcus gallolyticus</name>
    <dbReference type="NCBI Taxonomy" id="315405"/>
    <lineage>
        <taxon>Bacteria</taxon>
        <taxon>Bacillati</taxon>
        <taxon>Bacillota</taxon>
        <taxon>Bacilli</taxon>
        <taxon>Lactobacillales</taxon>
        <taxon>Streptococcaceae</taxon>
        <taxon>Streptococcus</taxon>
    </lineage>
</organism>
<keyword evidence="1" id="KW-1133">Transmembrane helix</keyword>
<keyword evidence="1" id="KW-0472">Membrane</keyword>
<name>A0A1H7XXJ2_9STRE</name>
<protein>
    <submittedName>
        <fullName evidence="2">PrgI family protein</fullName>
    </submittedName>
</protein>
<gene>
    <name evidence="2" type="ORF">SAMN04487839_11919</name>
</gene>
<sequence>MNKLGSEFFKAIDQFERSVIGGFTWRQIIMMLGIVVGAGLATLITIFKLPSILFYLSLTLTLVPSFVYGTKKDEEIKEKLLFKFKIQERSYQTEYESEEINGKYIPEKGVHEWNDLD</sequence>
<dbReference type="EMBL" id="FOBM01000019">
    <property type="protein sequence ID" value="SEM37679.1"/>
    <property type="molecule type" value="Genomic_DNA"/>
</dbReference>
<evidence type="ECO:0000313" key="2">
    <source>
        <dbReference type="EMBL" id="SEM37679.1"/>
    </source>
</evidence>
<evidence type="ECO:0000256" key="1">
    <source>
        <dbReference type="SAM" id="Phobius"/>
    </source>
</evidence>
<accession>A0A1H7XXJ2</accession>
<feature type="transmembrane region" description="Helical" evidence="1">
    <location>
        <begin position="28"/>
        <end position="46"/>
    </location>
</feature>
<keyword evidence="1" id="KW-0812">Transmembrane</keyword>
<dbReference type="AlphaFoldDB" id="A0A1H7XXJ2"/>